<evidence type="ECO:0000313" key="2">
    <source>
        <dbReference type="EMBL" id="AKQ47498.1"/>
    </source>
</evidence>
<dbReference type="InterPro" id="IPR013096">
    <property type="entry name" value="Cupin_2"/>
</dbReference>
<dbReference type="Proteomes" id="UP000036458">
    <property type="component" value="Chromosome"/>
</dbReference>
<sequence length="129" mass="14985">MKEKIQKSSWEAVHTEELTDLLKRQVLFGEKTTLARFQGKDGAEVERHQHVNEENTWVLSGTLKYVFDDREVVVRTGEIILVPPDVPHSVILLEDTDFVTLFSPGREDWLQGQDQYLRNQKKPTEQDHA</sequence>
<dbReference type="EMBL" id="CP010777">
    <property type="protein sequence ID" value="AKQ47498.1"/>
    <property type="molecule type" value="Genomic_DNA"/>
</dbReference>
<organism evidence="2 3">
    <name type="scientific">Rufibacter radiotolerans</name>
    <dbReference type="NCBI Taxonomy" id="1379910"/>
    <lineage>
        <taxon>Bacteria</taxon>
        <taxon>Pseudomonadati</taxon>
        <taxon>Bacteroidota</taxon>
        <taxon>Cytophagia</taxon>
        <taxon>Cytophagales</taxon>
        <taxon>Hymenobacteraceae</taxon>
        <taxon>Rufibacter</taxon>
    </lineage>
</organism>
<gene>
    <name evidence="2" type="ORF">TH63_04915</name>
</gene>
<proteinExistence type="predicted"/>
<dbReference type="InterPro" id="IPR011051">
    <property type="entry name" value="RmlC_Cupin_sf"/>
</dbReference>
<dbReference type="KEGG" id="ruf:TH63_04915"/>
<dbReference type="AlphaFoldDB" id="A0A0H4VQ93"/>
<dbReference type="PANTHER" id="PTHR40112:SF1">
    <property type="entry name" value="H2HPP ISOMERASE"/>
    <property type="match status" value="1"/>
</dbReference>
<dbReference type="PANTHER" id="PTHR40112">
    <property type="entry name" value="H2HPP ISOMERASE"/>
    <property type="match status" value="1"/>
</dbReference>
<name>A0A0H4VQ93_9BACT</name>
<feature type="domain" description="Cupin type-2" evidence="1">
    <location>
        <begin position="42"/>
        <end position="101"/>
    </location>
</feature>
<dbReference type="Gene3D" id="2.60.120.10">
    <property type="entry name" value="Jelly Rolls"/>
    <property type="match status" value="1"/>
</dbReference>
<dbReference type="InterPro" id="IPR014710">
    <property type="entry name" value="RmlC-like_jellyroll"/>
</dbReference>
<keyword evidence="3" id="KW-1185">Reference proteome</keyword>
<dbReference type="Pfam" id="PF07883">
    <property type="entry name" value="Cupin_2"/>
    <property type="match status" value="1"/>
</dbReference>
<accession>A0A0H4VQ93</accession>
<evidence type="ECO:0000313" key="3">
    <source>
        <dbReference type="Proteomes" id="UP000036458"/>
    </source>
</evidence>
<dbReference type="PATRIC" id="fig|1379910.4.peg.1067"/>
<dbReference type="InterPro" id="IPR052535">
    <property type="entry name" value="Bacilysin_H2HPP_isomerase"/>
</dbReference>
<protein>
    <recommendedName>
        <fullName evidence="1">Cupin type-2 domain-containing protein</fullName>
    </recommendedName>
</protein>
<dbReference type="SUPFAM" id="SSF51182">
    <property type="entry name" value="RmlC-like cupins"/>
    <property type="match status" value="1"/>
</dbReference>
<evidence type="ECO:0000259" key="1">
    <source>
        <dbReference type="Pfam" id="PF07883"/>
    </source>
</evidence>
<reference evidence="2 3" key="1">
    <citation type="submission" date="2015-01" db="EMBL/GenBank/DDBJ databases">
        <title>Rufibacter sp./DG31D/ whole genome sequencing.</title>
        <authorList>
            <person name="Kim M.K."/>
            <person name="Srinivasan S."/>
            <person name="Lee J.-J."/>
        </authorList>
    </citation>
    <scope>NUCLEOTIDE SEQUENCE [LARGE SCALE GENOMIC DNA]</scope>
    <source>
        <strain evidence="2 3">DG31D</strain>
    </source>
</reference>